<organism evidence="1 2">
    <name type="scientific">Trifolium medium</name>
    <dbReference type="NCBI Taxonomy" id="97028"/>
    <lineage>
        <taxon>Eukaryota</taxon>
        <taxon>Viridiplantae</taxon>
        <taxon>Streptophyta</taxon>
        <taxon>Embryophyta</taxon>
        <taxon>Tracheophyta</taxon>
        <taxon>Spermatophyta</taxon>
        <taxon>Magnoliopsida</taxon>
        <taxon>eudicotyledons</taxon>
        <taxon>Gunneridae</taxon>
        <taxon>Pentapetalae</taxon>
        <taxon>rosids</taxon>
        <taxon>fabids</taxon>
        <taxon>Fabales</taxon>
        <taxon>Fabaceae</taxon>
        <taxon>Papilionoideae</taxon>
        <taxon>50 kb inversion clade</taxon>
        <taxon>NPAAA clade</taxon>
        <taxon>Hologalegina</taxon>
        <taxon>IRL clade</taxon>
        <taxon>Trifolieae</taxon>
        <taxon>Trifolium</taxon>
    </lineage>
</organism>
<comment type="caution">
    <text evidence="1">The sequence shown here is derived from an EMBL/GenBank/DDBJ whole genome shotgun (WGS) entry which is preliminary data.</text>
</comment>
<accession>A0A392QVL4</accession>
<evidence type="ECO:0000313" key="2">
    <source>
        <dbReference type="Proteomes" id="UP000265520"/>
    </source>
</evidence>
<sequence length="85" mass="9850">MTMGWRRWLNRGKLWGGWVVMFVVRMIRGRRWWLNRGRLWGGWVMMFVGKEIVVEHGKALGLMGYDGDGNALEQMNDGDDVGGVH</sequence>
<proteinExistence type="predicted"/>
<keyword evidence="2" id="KW-1185">Reference proteome</keyword>
<feature type="non-terminal residue" evidence="1">
    <location>
        <position position="85"/>
    </location>
</feature>
<reference evidence="1 2" key="1">
    <citation type="journal article" date="2018" name="Front. Plant Sci.">
        <title>Red Clover (Trifolium pratense) and Zigzag Clover (T. medium) - A Picture of Genomic Similarities and Differences.</title>
        <authorList>
            <person name="Dluhosova J."/>
            <person name="Istvanek J."/>
            <person name="Nedelnik J."/>
            <person name="Repkova J."/>
        </authorList>
    </citation>
    <scope>NUCLEOTIDE SEQUENCE [LARGE SCALE GENOMIC DNA]</scope>
    <source>
        <strain evidence="2">cv. 10/8</strain>
        <tissue evidence="1">Leaf</tissue>
    </source>
</reference>
<dbReference type="EMBL" id="LXQA010162359">
    <property type="protein sequence ID" value="MCI27922.1"/>
    <property type="molecule type" value="Genomic_DNA"/>
</dbReference>
<dbReference type="AlphaFoldDB" id="A0A392QVL4"/>
<dbReference type="Proteomes" id="UP000265520">
    <property type="component" value="Unassembled WGS sequence"/>
</dbReference>
<evidence type="ECO:0000313" key="1">
    <source>
        <dbReference type="EMBL" id="MCI27922.1"/>
    </source>
</evidence>
<protein>
    <submittedName>
        <fullName evidence="1">Uncharacterized protein</fullName>
    </submittedName>
</protein>
<name>A0A392QVL4_9FABA</name>